<comment type="caution">
    <text evidence="1">The sequence shown here is derived from an EMBL/GenBank/DDBJ whole genome shotgun (WGS) entry which is preliminary data.</text>
</comment>
<proteinExistence type="predicted"/>
<dbReference type="Proteomes" id="UP001148662">
    <property type="component" value="Unassembled WGS sequence"/>
</dbReference>
<organism evidence="1 2">
    <name type="scientific">Phlebia brevispora</name>
    <dbReference type="NCBI Taxonomy" id="194682"/>
    <lineage>
        <taxon>Eukaryota</taxon>
        <taxon>Fungi</taxon>
        <taxon>Dikarya</taxon>
        <taxon>Basidiomycota</taxon>
        <taxon>Agaricomycotina</taxon>
        <taxon>Agaricomycetes</taxon>
        <taxon>Polyporales</taxon>
        <taxon>Meruliaceae</taxon>
        <taxon>Phlebia</taxon>
    </lineage>
</organism>
<reference evidence="1" key="1">
    <citation type="submission" date="2022-07" db="EMBL/GenBank/DDBJ databases">
        <title>Genome Sequence of Phlebia brevispora.</title>
        <authorList>
            <person name="Buettner E."/>
        </authorList>
    </citation>
    <scope>NUCLEOTIDE SEQUENCE</scope>
    <source>
        <strain evidence="1">MPL23</strain>
    </source>
</reference>
<dbReference type="EMBL" id="JANHOG010002334">
    <property type="protein sequence ID" value="KAJ3524507.1"/>
    <property type="molecule type" value="Genomic_DNA"/>
</dbReference>
<gene>
    <name evidence="1" type="ORF">NM688_g8546</name>
</gene>
<accession>A0ACC1RS23</accession>
<evidence type="ECO:0000313" key="1">
    <source>
        <dbReference type="EMBL" id="KAJ3524507.1"/>
    </source>
</evidence>
<protein>
    <submittedName>
        <fullName evidence="1">Uncharacterized protein</fullName>
    </submittedName>
</protein>
<sequence length="392" mass="44148">MSSQKAGGFADSKKDGPDTYYPTVSSDGELDRPPTKEVKGSSKERRREYQVADDTDSDSDSDSDFGFPDLLRVAVVTKQCEEPVVMWQPLPKLPLIGADIQIAKLLSDRPLEYLDNEYKWVTWNVRERVPLPTSCLILREKGCEEPQDPRWLIGELEVKWGLKGIFKREFVLNFTFGSTRDPLVAFYLLDGTNVILPHVRLEPRIDGAMDMELVADVLSAPSSAATNAGSIQEDSDTARIDSTASSLEPAPYYPKRIIPGGEIATSLGLNPTWFPEQEANFYVNKNSQSLLEWDDRWTVLVWILDPVKVRTRAGHLIEPPHKGPITICDLGTIKLLRDRCFECWCPSREAWLEVRENTVYNAQPPVLLLRELGVIDIPCHYLGCMLGRVEGI</sequence>
<evidence type="ECO:0000313" key="2">
    <source>
        <dbReference type="Proteomes" id="UP001148662"/>
    </source>
</evidence>
<keyword evidence="2" id="KW-1185">Reference proteome</keyword>
<name>A0ACC1RS23_9APHY</name>